<dbReference type="EMBL" id="LUGG01000004">
    <property type="protein sequence ID" value="OBZ75584.1"/>
    <property type="molecule type" value="Genomic_DNA"/>
</dbReference>
<dbReference type="OMA" id="EAGTGWC"/>
<dbReference type="AlphaFoldDB" id="A0A1C7MKN1"/>
<feature type="compositionally biased region" description="Basic and acidic residues" evidence="1">
    <location>
        <begin position="142"/>
        <end position="158"/>
    </location>
</feature>
<gene>
    <name evidence="2" type="ORF">A0H81_04849</name>
</gene>
<dbReference type="Proteomes" id="UP000092993">
    <property type="component" value="Unassembled WGS sequence"/>
</dbReference>
<keyword evidence="3" id="KW-1185">Reference proteome</keyword>
<evidence type="ECO:0000313" key="3">
    <source>
        <dbReference type="Proteomes" id="UP000092993"/>
    </source>
</evidence>
<proteinExistence type="predicted"/>
<dbReference type="OrthoDB" id="2585251at2759"/>
<protein>
    <submittedName>
        <fullName evidence="2">Uncharacterized protein</fullName>
    </submittedName>
</protein>
<name>A0A1C7MKN1_GRIFR</name>
<comment type="caution">
    <text evidence="2">The sequence shown here is derived from an EMBL/GenBank/DDBJ whole genome shotgun (WGS) entry which is preliminary data.</text>
</comment>
<feature type="region of interest" description="Disordered" evidence="1">
    <location>
        <begin position="142"/>
        <end position="162"/>
    </location>
</feature>
<organism evidence="2 3">
    <name type="scientific">Grifola frondosa</name>
    <name type="common">Maitake</name>
    <name type="synonym">Polyporus frondosus</name>
    <dbReference type="NCBI Taxonomy" id="5627"/>
    <lineage>
        <taxon>Eukaryota</taxon>
        <taxon>Fungi</taxon>
        <taxon>Dikarya</taxon>
        <taxon>Basidiomycota</taxon>
        <taxon>Agaricomycotina</taxon>
        <taxon>Agaricomycetes</taxon>
        <taxon>Polyporales</taxon>
        <taxon>Grifolaceae</taxon>
        <taxon>Grifola</taxon>
    </lineage>
</organism>
<accession>A0A1C7MKN1</accession>
<sequence>MKPSLHPHPIIRPPNVPQTQSSAQTLFKQTRTLISRFVAHLAAPGTLRAPNVPAVARSLHTAPAHTRTIQQGFSFPAPHLPRAPAIPRTTTQVGLGTARNFSTGRPIFQNLVENVPISGRAFWEADWELKLAKERQRMRVEKYGKKAESKKGKEMQKPKEKKVKKLATTEESKEAELEHYFPAPAVPEVTTHLLIPLAATPTSRLPLPRHPMSASTRPLLPLELIANIHTSYGTHALRVSSLFARLDAARVFDDPAVHCETRGDPSGLCTLLEVRFEGWTASKVRGILGEAGSGWCVLEEEWSDKEQLEREEMEAVLENMSVDESASECGSACAPSISSSAVWSLDDVPTQASIDPAHSFVLPTIDFSASFPATSAWSSASPSMSLTSGMSTPLSDLDFHNAWSSFEERSDSFDAQSGISIDIDSTSWDSSVGAHPRSDSESWFGFAFSSQHTEAPREQLF</sequence>
<dbReference type="STRING" id="5627.A0A1C7MKN1"/>
<reference evidence="2 3" key="1">
    <citation type="submission" date="2016-03" db="EMBL/GenBank/DDBJ databases">
        <title>Whole genome sequencing of Grifola frondosa 9006-11.</title>
        <authorList>
            <person name="Min B."/>
            <person name="Park H."/>
            <person name="Kim J.-G."/>
            <person name="Cho H."/>
            <person name="Oh Y.-L."/>
            <person name="Kong W.-S."/>
            <person name="Choi I.-G."/>
        </authorList>
    </citation>
    <scope>NUCLEOTIDE SEQUENCE [LARGE SCALE GENOMIC DNA]</scope>
    <source>
        <strain evidence="2 3">9006-11</strain>
    </source>
</reference>
<evidence type="ECO:0000313" key="2">
    <source>
        <dbReference type="EMBL" id="OBZ75584.1"/>
    </source>
</evidence>
<feature type="region of interest" description="Disordered" evidence="1">
    <location>
        <begin position="1"/>
        <end position="21"/>
    </location>
</feature>
<evidence type="ECO:0000256" key="1">
    <source>
        <dbReference type="SAM" id="MobiDB-lite"/>
    </source>
</evidence>